<proteinExistence type="predicted"/>
<evidence type="ECO:0000313" key="3">
    <source>
        <dbReference type="Proteomes" id="UP001159428"/>
    </source>
</evidence>
<organism evidence="2 3">
    <name type="scientific">Pocillopora meandrina</name>
    <dbReference type="NCBI Taxonomy" id="46732"/>
    <lineage>
        <taxon>Eukaryota</taxon>
        <taxon>Metazoa</taxon>
        <taxon>Cnidaria</taxon>
        <taxon>Anthozoa</taxon>
        <taxon>Hexacorallia</taxon>
        <taxon>Scleractinia</taxon>
        <taxon>Astrocoeniina</taxon>
        <taxon>Pocilloporidae</taxon>
        <taxon>Pocillopora</taxon>
    </lineage>
</organism>
<reference evidence="2 3" key="1">
    <citation type="submission" date="2022-05" db="EMBL/GenBank/DDBJ databases">
        <authorList>
            <consortium name="Genoscope - CEA"/>
            <person name="William W."/>
        </authorList>
    </citation>
    <scope>NUCLEOTIDE SEQUENCE [LARGE SCALE GENOMIC DNA]</scope>
</reference>
<gene>
    <name evidence="2" type="ORF">PMEA_00002750</name>
</gene>
<feature type="signal peptide" evidence="1">
    <location>
        <begin position="1"/>
        <end position="22"/>
    </location>
</feature>
<evidence type="ECO:0000256" key="1">
    <source>
        <dbReference type="SAM" id="SignalP"/>
    </source>
</evidence>
<evidence type="ECO:0000313" key="2">
    <source>
        <dbReference type="EMBL" id="CAH3108897.1"/>
    </source>
</evidence>
<feature type="chain" id="PRO_5043392757" evidence="1">
    <location>
        <begin position="23"/>
        <end position="98"/>
    </location>
</feature>
<keyword evidence="1" id="KW-0732">Signal</keyword>
<comment type="caution">
    <text evidence="2">The sequence shown here is derived from an EMBL/GenBank/DDBJ whole genome shotgun (WGS) entry which is preliminary data.</text>
</comment>
<protein>
    <submittedName>
        <fullName evidence="2">Uncharacterized protein</fullName>
    </submittedName>
</protein>
<dbReference type="Proteomes" id="UP001159428">
    <property type="component" value="Unassembled WGS sequence"/>
</dbReference>
<name>A0AAU9WC27_9CNID</name>
<dbReference type="EMBL" id="CALNXJ010000011">
    <property type="protein sequence ID" value="CAH3108897.1"/>
    <property type="molecule type" value="Genomic_DNA"/>
</dbReference>
<sequence length="98" mass="11090">MARKMIVIVCLLLAFSIEELMARNMFRDYREMRKFAKRASGCDLLGVPCALCDSGDLCEGEQLACYDNVCGKAISNPYKRKRSVPLTRDVEQTGYLTQ</sequence>
<accession>A0AAU9WC27</accession>
<dbReference type="AlphaFoldDB" id="A0AAU9WC27"/>
<keyword evidence="3" id="KW-1185">Reference proteome</keyword>